<accession>A0ABV4X7V7</accession>
<dbReference type="InterPro" id="IPR025132">
    <property type="entry name" value="DUF4058"/>
</dbReference>
<dbReference type="Pfam" id="PF13267">
    <property type="entry name" value="DUF4058"/>
    <property type="match status" value="1"/>
</dbReference>
<dbReference type="EMBL" id="JBHFNQ010000141">
    <property type="protein sequence ID" value="MFB2878845.1"/>
    <property type="molecule type" value="Genomic_DNA"/>
</dbReference>
<comment type="caution">
    <text evidence="1">The sequence shown here is derived from an EMBL/GenBank/DDBJ whole genome shotgun (WGS) entry which is preliminary data.</text>
</comment>
<protein>
    <submittedName>
        <fullName evidence="1">DUF4058 family protein</fullName>
    </submittedName>
</protein>
<reference evidence="1 2" key="1">
    <citation type="submission" date="2024-09" db="EMBL/GenBank/DDBJ databases">
        <title>Floridaenema gen nov. (Aerosakkonemataceae, Aerosakkonematales ord. nov., Cyanobacteria) from benthic tropical and subtropical fresh waters, with the description of four new species.</title>
        <authorList>
            <person name="Moretto J.A."/>
            <person name="Berthold D.E."/>
            <person name="Lefler F.W."/>
            <person name="Huang I.-S."/>
            <person name="Laughinghouse H. IV."/>
        </authorList>
    </citation>
    <scope>NUCLEOTIDE SEQUENCE [LARGE SCALE GENOMIC DNA]</scope>
    <source>
        <strain evidence="1 2">BLCC-F46</strain>
    </source>
</reference>
<keyword evidence="2" id="KW-1185">Reference proteome</keyword>
<evidence type="ECO:0000313" key="1">
    <source>
        <dbReference type="EMBL" id="MFB2878845.1"/>
    </source>
</evidence>
<gene>
    <name evidence="1" type="ORF">ACE1CC_18500</name>
</gene>
<organism evidence="1 2">
    <name type="scientific">Floridaenema aerugineum BLCC-F46</name>
    <dbReference type="NCBI Taxonomy" id="3153654"/>
    <lineage>
        <taxon>Bacteria</taxon>
        <taxon>Bacillati</taxon>
        <taxon>Cyanobacteriota</taxon>
        <taxon>Cyanophyceae</taxon>
        <taxon>Oscillatoriophycideae</taxon>
        <taxon>Aerosakkonematales</taxon>
        <taxon>Aerosakkonemataceae</taxon>
        <taxon>Floridanema</taxon>
        <taxon>Floridanema aerugineum</taxon>
    </lineage>
</organism>
<sequence length="85" mass="9533">MPSPFPGMNPYLENPLLWSEVHHRLISAIAPNLSLQYRVAIEKRTYLSEGEESVMIGGSFTKTITFNSWLVGNCFKISSGKSIFP</sequence>
<dbReference type="Proteomes" id="UP001576774">
    <property type="component" value="Unassembled WGS sequence"/>
</dbReference>
<dbReference type="RefSeq" id="WP_413271905.1">
    <property type="nucleotide sequence ID" value="NZ_JBHFNQ010000141.1"/>
</dbReference>
<evidence type="ECO:0000313" key="2">
    <source>
        <dbReference type="Proteomes" id="UP001576774"/>
    </source>
</evidence>
<name>A0ABV4X7V7_9CYAN</name>
<proteinExistence type="predicted"/>